<accession>A0A081BMP1</accession>
<dbReference type="AlphaFoldDB" id="A0A081BMP1"/>
<dbReference type="GO" id="GO:0016787">
    <property type="term" value="F:hydrolase activity"/>
    <property type="evidence" value="ECO:0007669"/>
    <property type="project" value="UniProtKB-KW"/>
</dbReference>
<dbReference type="GO" id="GO:0004386">
    <property type="term" value="F:helicase activity"/>
    <property type="evidence" value="ECO:0007669"/>
    <property type="project" value="UniProtKB-KW"/>
</dbReference>
<dbReference type="InterPro" id="IPR001650">
    <property type="entry name" value="Helicase_C-like"/>
</dbReference>
<dbReference type="InterPro" id="IPR038718">
    <property type="entry name" value="SNF2-like_sf"/>
</dbReference>
<dbReference type="CDD" id="cd18012">
    <property type="entry name" value="DEXQc_arch_SWI2_SNF2"/>
    <property type="match status" value="1"/>
</dbReference>
<keyword evidence="4" id="KW-0347">Helicase</keyword>
<dbReference type="Pfam" id="PF00176">
    <property type="entry name" value="SNF2-rel_dom"/>
    <property type="match status" value="1"/>
</dbReference>
<dbReference type="InterPro" id="IPR049730">
    <property type="entry name" value="SNF2/RAD54-like_C"/>
</dbReference>
<feature type="domain" description="Helicase C-terminal" evidence="3">
    <location>
        <begin position="761"/>
        <end position="913"/>
    </location>
</feature>
<name>A0A081BMP1_9BACT</name>
<gene>
    <name evidence="4" type="ORF">U14_02902</name>
</gene>
<evidence type="ECO:0000259" key="3">
    <source>
        <dbReference type="PROSITE" id="PS51194"/>
    </source>
</evidence>
<dbReference type="SMART" id="SM00490">
    <property type="entry name" value="HELICc"/>
    <property type="match status" value="1"/>
</dbReference>
<dbReference type="InterPro" id="IPR027417">
    <property type="entry name" value="P-loop_NTPase"/>
</dbReference>
<dbReference type="Gene3D" id="3.40.50.300">
    <property type="entry name" value="P-loop containing nucleotide triphosphate hydrolases"/>
    <property type="match status" value="1"/>
</dbReference>
<dbReference type="CDD" id="cd18793">
    <property type="entry name" value="SF2_C_SNF"/>
    <property type="match status" value="1"/>
</dbReference>
<organism evidence="4">
    <name type="scientific">Candidatus Moduliflexus flocculans</name>
    <dbReference type="NCBI Taxonomy" id="1499966"/>
    <lineage>
        <taxon>Bacteria</taxon>
        <taxon>Candidatus Moduliflexota</taxon>
        <taxon>Candidatus Moduliflexia</taxon>
        <taxon>Candidatus Moduliflexales</taxon>
        <taxon>Candidatus Moduliflexaceae</taxon>
    </lineage>
</organism>
<dbReference type="SMART" id="SM00487">
    <property type="entry name" value="DEXDc"/>
    <property type="match status" value="1"/>
</dbReference>
<keyword evidence="4" id="KW-0067">ATP-binding</keyword>
<evidence type="ECO:0000259" key="2">
    <source>
        <dbReference type="PROSITE" id="PS51192"/>
    </source>
</evidence>
<evidence type="ECO:0000313" key="4">
    <source>
        <dbReference type="EMBL" id="GAK51657.1"/>
    </source>
</evidence>
<dbReference type="Pfam" id="PF00271">
    <property type="entry name" value="Helicase_C"/>
    <property type="match status" value="1"/>
</dbReference>
<dbReference type="PROSITE" id="PS51194">
    <property type="entry name" value="HELICASE_CTER"/>
    <property type="match status" value="1"/>
</dbReference>
<dbReference type="Gene3D" id="3.40.50.10810">
    <property type="entry name" value="Tandem AAA-ATPase domain"/>
    <property type="match status" value="1"/>
</dbReference>
<dbReference type="GO" id="GO:0005524">
    <property type="term" value="F:ATP binding"/>
    <property type="evidence" value="ECO:0007669"/>
    <property type="project" value="InterPro"/>
</dbReference>
<dbReference type="InterPro" id="IPR000330">
    <property type="entry name" value="SNF2_N"/>
</dbReference>
<evidence type="ECO:0000256" key="1">
    <source>
        <dbReference type="ARBA" id="ARBA00022801"/>
    </source>
</evidence>
<keyword evidence="1" id="KW-0378">Hydrolase</keyword>
<sequence length="923" mass="106328">MAIDLFEQLKRKRVLTSRKPGVAAVFFCLNFDEIGAYLTVTDQSGNEVDPGYEQYSGATRDVLKSLETIREKNSFRIDWERPHNRIYLAEYEYLIWQLQHCDNVVDAERRPLRFSDEQGKIILRIAPQDDALHSVAMLKTPGQSFEKPQIVTENYALADRTMFRTQPLGENFRELALFETRLLPANLERFLSLLYSYLENIAVSYEQYRQIEGEPKRAEAALIFEKVDSNNSLYLRVSTSLHGFDAEFFDNYDVSKIALLNDLEKTIAVCDVEHEDVYACFADIEKLLKKHRKASEEKNAYYREENLLILEENLANEFVHKELTHLITRFAVFGAEKLKSYNVRAVAPTLNLSLSHGIDFLEGDASLDIEGQTFSLFDALNQYRKYSYIALNDGTHAIINKEYVDKLSRLFEKQKNKVKVSFFDLPVVEELIGENVAQKTFPRAREIFLGFNNLHDTEVALPQLNATLRSYQHQGYKWIHYLHENGLGGCLADDMGLGKTLQAIAMLANVYPQEPRSSLIVMPRTLLFNWGNEIRKFRPELTFYTYHGTSRDLEEAKKAQIILTTYATVRNDIETLKDEEFYYVILDESQNIKNIQSQVSRAAMLLKAQHRLALSGTPIENNLGELYTLFRFLNPAMFGSTEDFTRQYATPIQKDGDKEALHELKKKIYPFILRRVKAEVLTELPEKIEQILYVDMSPEQQAFYEQRRLFYYKTVKEQIKEQGVRKSQFFILQALSELRQIASIPDAKSDNAIASPKRELLQEQIMDVIASGHKVLVFANFLASLEGVAEDLAQADIEYLMMTGATRDREALVQRFQNDESVKVFLMTLKTGGVGLNLTAADYIFIYDPWWNIAAENQAIDRTHRIGQDKTVFSYKLITKGTIEEKILKLQELKRELFDNLISSDGASIKALDEEDVEFVLGM</sequence>
<dbReference type="EMBL" id="DF820457">
    <property type="protein sequence ID" value="GAK51657.1"/>
    <property type="molecule type" value="Genomic_DNA"/>
</dbReference>
<dbReference type="HOGENOM" id="CLU_000315_21_3_0"/>
<feature type="domain" description="Helicase ATP-binding" evidence="2">
    <location>
        <begin position="480"/>
        <end position="636"/>
    </location>
</feature>
<proteinExistence type="predicted"/>
<reference evidence="4" key="1">
    <citation type="journal article" date="2015" name="PeerJ">
        <title>First genomic representation of candidate bacterial phylum KSB3 points to enhanced environmental sensing as a trigger of wastewater bulking.</title>
        <authorList>
            <person name="Sekiguchi Y."/>
            <person name="Ohashi A."/>
            <person name="Parks D.H."/>
            <person name="Yamauchi T."/>
            <person name="Tyson G.W."/>
            <person name="Hugenholtz P."/>
        </authorList>
    </citation>
    <scope>NUCLEOTIDE SEQUENCE [LARGE SCALE GENOMIC DNA]</scope>
</reference>
<evidence type="ECO:0000313" key="5">
    <source>
        <dbReference type="Proteomes" id="UP000030700"/>
    </source>
</evidence>
<dbReference type="SUPFAM" id="SSF52540">
    <property type="entry name" value="P-loop containing nucleoside triphosphate hydrolases"/>
    <property type="match status" value="2"/>
</dbReference>
<keyword evidence="5" id="KW-1185">Reference proteome</keyword>
<dbReference type="InterPro" id="IPR014001">
    <property type="entry name" value="Helicase_ATP-bd"/>
</dbReference>
<protein>
    <submittedName>
        <fullName evidence="4">Putative helicase</fullName>
    </submittedName>
</protein>
<dbReference type="PROSITE" id="PS51192">
    <property type="entry name" value="HELICASE_ATP_BIND_1"/>
    <property type="match status" value="1"/>
</dbReference>
<dbReference type="Proteomes" id="UP000030700">
    <property type="component" value="Unassembled WGS sequence"/>
</dbReference>
<dbReference type="PANTHER" id="PTHR10799">
    <property type="entry name" value="SNF2/RAD54 HELICASE FAMILY"/>
    <property type="match status" value="1"/>
</dbReference>
<keyword evidence="4" id="KW-0547">Nucleotide-binding</keyword>
<dbReference type="STRING" id="1499966.U14_02902"/>